<evidence type="ECO:0000256" key="1">
    <source>
        <dbReference type="ARBA" id="ARBA00004141"/>
    </source>
</evidence>
<dbReference type="eggNOG" id="COG0805">
    <property type="taxonomic scope" value="Bacteria"/>
</dbReference>
<feature type="transmembrane region" description="Helical" evidence="5">
    <location>
        <begin position="243"/>
        <end position="262"/>
    </location>
</feature>
<dbReference type="AlphaFoldDB" id="I0WH41"/>
<sequence>MSKVEKEMSFLDHLEELRWHLIRSTLAVLIVAVAAFIAKDFIFNTILFGPKDPQFITYRVLCELTRSLGFDETFCTQEMPFIIQSRTMAGQFSAHIWTAIWAGFIIGFPYILYEVWKFISPGLYDNERKNARGFIFIASMLFFIGVLFGYYLIAPLSINFLGNYTVSNQVANNFDLSSYISTVRSSVIACGLIFELPILIYFLTKIGLVTPEFMKKYRKHALVLVLILSAVITPPDIASQIVVAVPILILYEISIYISKVVLRNQARKEKKQRHG</sequence>
<feature type="transmembrane region" description="Helical" evidence="5">
    <location>
        <begin position="220"/>
        <end position="237"/>
    </location>
</feature>
<keyword evidence="5" id="KW-0813">Transport</keyword>
<feature type="transmembrane region" description="Helical" evidence="5">
    <location>
        <begin position="21"/>
        <end position="38"/>
    </location>
</feature>
<reference evidence="6 7" key="1">
    <citation type="journal article" date="2012" name="J. Bacteriol.">
        <title>Genome Sequence of the Halotolerant Bacterium Imtechella halotolerans K1T.</title>
        <authorList>
            <person name="Kumar S."/>
            <person name="Vikram S."/>
            <person name="Subramanian S."/>
            <person name="Raghava G.P."/>
            <person name="Pinnaka A.K."/>
        </authorList>
    </citation>
    <scope>NUCLEOTIDE SEQUENCE [LARGE SCALE GENOMIC DNA]</scope>
    <source>
        <strain evidence="6 7">K1</strain>
    </source>
</reference>
<dbReference type="PANTHER" id="PTHR30371">
    <property type="entry name" value="SEC-INDEPENDENT PROTEIN TRANSLOCASE PROTEIN TATC"/>
    <property type="match status" value="1"/>
</dbReference>
<comment type="caution">
    <text evidence="6">The sequence shown here is derived from an EMBL/GenBank/DDBJ whole genome shotgun (WGS) entry which is preliminary data.</text>
</comment>
<dbReference type="OrthoDB" id="9777044at2"/>
<comment type="subcellular location">
    <subcellularLocation>
        <location evidence="5">Cell membrane</location>
        <topology evidence="5">Multi-pass membrane protein</topology>
    </subcellularLocation>
    <subcellularLocation>
        <location evidence="1">Membrane</location>
        <topology evidence="1">Multi-pass membrane protein</topology>
    </subcellularLocation>
</comment>
<organism evidence="6 7">
    <name type="scientific">Imtechella halotolerans K1</name>
    <dbReference type="NCBI Taxonomy" id="946077"/>
    <lineage>
        <taxon>Bacteria</taxon>
        <taxon>Pseudomonadati</taxon>
        <taxon>Bacteroidota</taxon>
        <taxon>Flavobacteriia</taxon>
        <taxon>Flavobacteriales</taxon>
        <taxon>Flavobacteriaceae</taxon>
        <taxon>Imtechella</taxon>
    </lineage>
</organism>
<keyword evidence="7" id="KW-1185">Reference proteome</keyword>
<keyword evidence="4 5" id="KW-0472">Membrane</keyword>
<dbReference type="GO" id="GO:0043953">
    <property type="term" value="P:protein transport by the Tat complex"/>
    <property type="evidence" value="ECO:0007669"/>
    <property type="project" value="UniProtKB-UniRule"/>
</dbReference>
<keyword evidence="5" id="KW-0653">Protein transport</keyword>
<evidence type="ECO:0000256" key="3">
    <source>
        <dbReference type="ARBA" id="ARBA00022989"/>
    </source>
</evidence>
<feature type="transmembrane region" description="Helical" evidence="5">
    <location>
        <begin position="186"/>
        <end position="208"/>
    </location>
</feature>
<dbReference type="Pfam" id="PF00902">
    <property type="entry name" value="TatC"/>
    <property type="match status" value="1"/>
</dbReference>
<accession>I0WH41</accession>
<keyword evidence="3 5" id="KW-1133">Transmembrane helix</keyword>
<evidence type="ECO:0000256" key="2">
    <source>
        <dbReference type="ARBA" id="ARBA00022692"/>
    </source>
</evidence>
<dbReference type="GO" id="GO:0065002">
    <property type="term" value="P:intracellular protein transmembrane transport"/>
    <property type="evidence" value="ECO:0007669"/>
    <property type="project" value="TreeGrafter"/>
</dbReference>
<feature type="transmembrane region" description="Helical" evidence="5">
    <location>
        <begin position="94"/>
        <end position="113"/>
    </location>
</feature>
<dbReference type="GO" id="GO:0033281">
    <property type="term" value="C:TAT protein transport complex"/>
    <property type="evidence" value="ECO:0007669"/>
    <property type="project" value="UniProtKB-UniRule"/>
</dbReference>
<comment type="similarity">
    <text evidence="5">Belongs to the TatC family.</text>
</comment>
<evidence type="ECO:0000256" key="5">
    <source>
        <dbReference type="HAMAP-Rule" id="MF_00902"/>
    </source>
</evidence>
<dbReference type="PATRIC" id="fig|946077.3.peg.1182"/>
<dbReference type="InterPro" id="IPR002033">
    <property type="entry name" value="TatC"/>
</dbReference>
<dbReference type="GO" id="GO:0009977">
    <property type="term" value="F:proton motive force dependent protein transmembrane transporter activity"/>
    <property type="evidence" value="ECO:0007669"/>
    <property type="project" value="TreeGrafter"/>
</dbReference>
<feature type="transmembrane region" description="Helical" evidence="5">
    <location>
        <begin position="134"/>
        <end position="153"/>
    </location>
</feature>
<evidence type="ECO:0000256" key="4">
    <source>
        <dbReference type="ARBA" id="ARBA00023136"/>
    </source>
</evidence>
<dbReference type="PRINTS" id="PR01840">
    <property type="entry name" value="TATCFAMILY"/>
</dbReference>
<keyword evidence="2 5" id="KW-0812">Transmembrane</keyword>
<dbReference type="RefSeq" id="WP_008238352.1">
    <property type="nucleotide sequence ID" value="NZ_AJJU01000004.1"/>
</dbReference>
<comment type="subunit">
    <text evidence="5">Forms a complex with TatA.</text>
</comment>
<comment type="function">
    <text evidence="5">Part of the twin-arginine translocation (Tat) system that transports large folded proteins containing a characteristic twin-arginine motif in their signal peptide across membranes.</text>
</comment>
<dbReference type="STRING" id="946077.W5A_05813"/>
<gene>
    <name evidence="5" type="primary">tatC</name>
    <name evidence="6" type="ORF">W5A_05813</name>
</gene>
<keyword evidence="5" id="KW-0811">Translocation</keyword>
<name>I0WH41_9FLAO</name>
<dbReference type="PANTHER" id="PTHR30371:SF0">
    <property type="entry name" value="SEC-INDEPENDENT PROTEIN TRANSLOCASE PROTEIN TATC, CHLOROPLASTIC-RELATED"/>
    <property type="match status" value="1"/>
</dbReference>
<protein>
    <recommendedName>
        <fullName evidence="5">Sec-independent protein translocase protein TatC</fullName>
    </recommendedName>
</protein>
<dbReference type="NCBIfam" id="TIGR00945">
    <property type="entry name" value="tatC"/>
    <property type="match status" value="1"/>
</dbReference>
<dbReference type="HAMAP" id="MF_00902">
    <property type="entry name" value="TatC"/>
    <property type="match status" value="1"/>
</dbReference>
<evidence type="ECO:0000313" key="7">
    <source>
        <dbReference type="Proteomes" id="UP000005938"/>
    </source>
</evidence>
<dbReference type="EMBL" id="AJJU01000004">
    <property type="protein sequence ID" value="EID75707.1"/>
    <property type="molecule type" value="Genomic_DNA"/>
</dbReference>
<proteinExistence type="inferred from homology"/>
<dbReference type="Proteomes" id="UP000005938">
    <property type="component" value="Unassembled WGS sequence"/>
</dbReference>
<evidence type="ECO:0000313" key="6">
    <source>
        <dbReference type="EMBL" id="EID75707.1"/>
    </source>
</evidence>
<keyword evidence="5" id="KW-1003">Cell membrane</keyword>